<dbReference type="InterPro" id="IPR015414">
    <property type="entry name" value="TMEM64"/>
</dbReference>
<organism evidence="12 13">
    <name type="scientific">Geomonas subterranea</name>
    <dbReference type="NCBI Taxonomy" id="2847989"/>
    <lineage>
        <taxon>Bacteria</taxon>
        <taxon>Pseudomonadati</taxon>
        <taxon>Thermodesulfobacteriota</taxon>
        <taxon>Desulfuromonadia</taxon>
        <taxon>Geobacterales</taxon>
        <taxon>Geobacteraceae</taxon>
        <taxon>Geomonas</taxon>
    </lineage>
</organism>
<evidence type="ECO:0000256" key="3">
    <source>
        <dbReference type="ARBA" id="ARBA00022692"/>
    </source>
</evidence>
<proteinExistence type="predicted"/>
<keyword evidence="8 9" id="KW-0472">Membrane</keyword>
<feature type="transmembrane region" description="Helical" evidence="9">
    <location>
        <begin position="538"/>
        <end position="559"/>
    </location>
</feature>
<evidence type="ECO:0000259" key="11">
    <source>
        <dbReference type="Pfam" id="PF09335"/>
    </source>
</evidence>
<feature type="domain" description="VTT" evidence="11">
    <location>
        <begin position="444"/>
        <end position="560"/>
    </location>
</feature>
<evidence type="ECO:0000256" key="6">
    <source>
        <dbReference type="ARBA" id="ARBA00023004"/>
    </source>
</evidence>
<evidence type="ECO:0000256" key="4">
    <source>
        <dbReference type="ARBA" id="ARBA00022723"/>
    </source>
</evidence>
<keyword evidence="2" id="KW-1003">Cell membrane</keyword>
<dbReference type="InterPro" id="IPR004017">
    <property type="entry name" value="Cys_rich_dom"/>
</dbReference>
<keyword evidence="3 9" id="KW-0812">Transmembrane</keyword>
<protein>
    <submittedName>
        <fullName evidence="12">VTT domain-containing protein</fullName>
    </submittedName>
</protein>
<dbReference type="PANTHER" id="PTHR12677:SF59">
    <property type="entry name" value="GOLGI APPARATUS MEMBRANE PROTEIN TVP38-RELATED"/>
    <property type="match status" value="1"/>
</dbReference>
<feature type="domain" description="Cysteine-rich" evidence="10">
    <location>
        <begin position="129"/>
        <end position="208"/>
    </location>
</feature>
<dbReference type="InterPro" id="IPR017900">
    <property type="entry name" value="4Fe4S_Fe_S_CS"/>
</dbReference>
<feature type="transmembrane region" description="Helical" evidence="9">
    <location>
        <begin position="386"/>
        <end position="408"/>
    </location>
</feature>
<dbReference type="PROSITE" id="PS00198">
    <property type="entry name" value="4FE4S_FER_1"/>
    <property type="match status" value="1"/>
</dbReference>
<keyword evidence="7" id="KW-0411">Iron-sulfur</keyword>
<dbReference type="Pfam" id="PF13534">
    <property type="entry name" value="Fer4_17"/>
    <property type="match status" value="1"/>
</dbReference>
<evidence type="ECO:0000259" key="10">
    <source>
        <dbReference type="Pfam" id="PF02754"/>
    </source>
</evidence>
<comment type="subcellular location">
    <subcellularLocation>
        <location evidence="1">Cell membrane</location>
        <topology evidence="1">Multi-pass membrane protein</topology>
    </subcellularLocation>
</comment>
<evidence type="ECO:0000256" key="5">
    <source>
        <dbReference type="ARBA" id="ARBA00022989"/>
    </source>
</evidence>
<evidence type="ECO:0000256" key="2">
    <source>
        <dbReference type="ARBA" id="ARBA00022475"/>
    </source>
</evidence>
<evidence type="ECO:0000256" key="9">
    <source>
        <dbReference type="SAM" id="Phobius"/>
    </source>
</evidence>
<feature type="transmembrane region" description="Helical" evidence="9">
    <location>
        <begin position="420"/>
        <end position="443"/>
    </location>
</feature>
<dbReference type="Pfam" id="PF02754">
    <property type="entry name" value="CCG"/>
    <property type="match status" value="2"/>
</dbReference>
<keyword evidence="13" id="KW-1185">Reference proteome</keyword>
<dbReference type="InterPro" id="IPR032816">
    <property type="entry name" value="VTT_dom"/>
</dbReference>
<evidence type="ECO:0000256" key="7">
    <source>
        <dbReference type="ARBA" id="ARBA00023014"/>
    </source>
</evidence>
<keyword evidence="4" id="KW-0479">Metal-binding</keyword>
<evidence type="ECO:0000313" key="13">
    <source>
        <dbReference type="Proteomes" id="UP000683559"/>
    </source>
</evidence>
<evidence type="ECO:0000313" key="12">
    <source>
        <dbReference type="EMBL" id="QXE90946.1"/>
    </source>
</evidence>
<feature type="transmembrane region" description="Helical" evidence="9">
    <location>
        <begin position="571"/>
        <end position="592"/>
    </location>
</feature>
<dbReference type="Proteomes" id="UP000683559">
    <property type="component" value="Chromosome"/>
</dbReference>
<keyword evidence="5 9" id="KW-1133">Transmembrane helix</keyword>
<keyword evidence="6" id="KW-0408">Iron</keyword>
<name>A0ABX8LJ81_9BACT</name>
<reference evidence="12 13" key="1">
    <citation type="submission" date="2021-06" db="EMBL/GenBank/DDBJ databases">
        <title>Gemonas diversity in paddy soil.</title>
        <authorList>
            <person name="Liu G."/>
        </authorList>
    </citation>
    <scope>NUCLEOTIDE SEQUENCE [LARGE SCALE GENOMIC DNA]</scope>
    <source>
        <strain evidence="12 13">RG2</strain>
    </source>
</reference>
<dbReference type="Pfam" id="PF09335">
    <property type="entry name" value="VTT_dom"/>
    <property type="match status" value="1"/>
</dbReference>
<accession>A0ABX8LJ81</accession>
<evidence type="ECO:0000256" key="8">
    <source>
        <dbReference type="ARBA" id="ARBA00023136"/>
    </source>
</evidence>
<dbReference type="EMBL" id="CP077683">
    <property type="protein sequence ID" value="QXE90946.1"/>
    <property type="molecule type" value="Genomic_DNA"/>
</dbReference>
<sequence length="606" mass="65761">MTANESVLRPALRAKLAATKAGCTDCGACLHDCAFLKRFGTPGGIARSCDPSDRSSLCRSFECSLCGLCSQLCPERLDLDGMFLEMRREAVERGVGEFQEHAPLIGYERAGTSRRFSLYLLPEGCSTIFFPGCSLSGTRPDALKMILAALRESDQGVGIVFDCCLKPSHSLGRERYVSAMFDEMNAWLTGQGVTEVLVACPNCQTMFQTLGKGLKVRTVWERLAESGMRLAPVSGTVTVHDPCVLRGATSVHGAVRDLLRRQGMTVEEMPHSGEKTLCCGKGGAVDLLNPDLAGSWGELRKQEAAGRRTVTYCAGCVQALGAHTPTWHVADLLFSPGQAMAGKKMGASGLFTYVNRLRLKRSLRRMPWGAVTRERDSHAGERRKRVWLPFVILTLLVAALAAVQLSGASHYIQQDRLRGLIASYGTLAPAVYILVYALAPVLFLPALPLTIAGGIVFGPFWGVVYTIVGATMGASLAFLVARYAARDWVASKLTGPRWQRLDSEVAQHGWKVVAFTRLIPAFPFNLLNYAFGLTRINFAHYMLTSFVCMLPATVAFIVFSSSLPDLLRGRLSPATLAGIALISVVMLIPVCYRRRPKRGGGAAATQ</sequence>
<dbReference type="RefSeq" id="WP_217287539.1">
    <property type="nucleotide sequence ID" value="NZ_CP077683.1"/>
</dbReference>
<evidence type="ECO:0000256" key="1">
    <source>
        <dbReference type="ARBA" id="ARBA00004651"/>
    </source>
</evidence>
<feature type="domain" description="Cysteine-rich" evidence="10">
    <location>
        <begin position="237"/>
        <end position="319"/>
    </location>
</feature>
<dbReference type="PANTHER" id="PTHR12677">
    <property type="entry name" value="GOLGI APPARATUS MEMBRANE PROTEIN TVP38-RELATED"/>
    <property type="match status" value="1"/>
</dbReference>
<feature type="transmembrane region" description="Helical" evidence="9">
    <location>
        <begin position="463"/>
        <end position="485"/>
    </location>
</feature>
<gene>
    <name evidence="12" type="ORF">KP001_21665</name>
</gene>